<dbReference type="AlphaFoldDB" id="A0A2T5GSQ5"/>
<comment type="similarity">
    <text evidence="1">Belongs to the FlgM family.</text>
</comment>
<dbReference type="EMBL" id="CABVLI010000047">
    <property type="protein sequence ID" value="VVT28921.1"/>
    <property type="molecule type" value="Genomic_DNA"/>
</dbReference>
<name>A0A2T5GSQ5_9SPHN</name>
<dbReference type="RefSeq" id="WP_107956649.1">
    <property type="nucleotide sequence ID" value="NZ_JAPZPS010000003.1"/>
</dbReference>
<dbReference type="Pfam" id="PF04316">
    <property type="entry name" value="FlgM"/>
    <property type="match status" value="1"/>
</dbReference>
<dbReference type="GO" id="GO:0045892">
    <property type="term" value="P:negative regulation of DNA-templated transcription"/>
    <property type="evidence" value="ECO:0007669"/>
    <property type="project" value="InterPro"/>
</dbReference>
<keyword evidence="13" id="KW-1185">Reference proteome</keyword>
<evidence type="ECO:0000313" key="13">
    <source>
        <dbReference type="Proteomes" id="UP000244189"/>
    </source>
</evidence>
<evidence type="ECO:0000256" key="5">
    <source>
        <dbReference type="ARBA" id="ARBA00023015"/>
    </source>
</evidence>
<organism evidence="11 13">
    <name type="scientific">Sphingomonas aurantiaca</name>
    <dbReference type="NCBI Taxonomy" id="185949"/>
    <lineage>
        <taxon>Bacteria</taxon>
        <taxon>Pseudomonadati</taxon>
        <taxon>Pseudomonadota</taxon>
        <taxon>Alphaproteobacteria</taxon>
        <taxon>Sphingomonadales</taxon>
        <taxon>Sphingomonadaceae</taxon>
        <taxon>Sphingomonas</taxon>
    </lineage>
</organism>
<evidence type="ECO:0000256" key="6">
    <source>
        <dbReference type="ARBA" id="ARBA00023163"/>
    </source>
</evidence>
<dbReference type="SUPFAM" id="SSF101498">
    <property type="entry name" value="Anti-sigma factor FlgM"/>
    <property type="match status" value="1"/>
</dbReference>
<accession>A0A2T5GSQ5</accession>
<dbReference type="InterPro" id="IPR035890">
    <property type="entry name" value="Anti-sigma-28_factor_FlgM_sf"/>
</dbReference>
<dbReference type="InterPro" id="IPR007412">
    <property type="entry name" value="FlgM"/>
</dbReference>
<keyword evidence="6" id="KW-0804">Transcription</keyword>
<reference evidence="12 14" key="2">
    <citation type="submission" date="2019-09" db="EMBL/GenBank/DDBJ databases">
        <authorList>
            <person name="Dittami M. S."/>
        </authorList>
    </citation>
    <scope>NUCLEOTIDE SEQUENCE [LARGE SCALE GENOMIC DNA]</scope>
    <source>
        <strain evidence="12">SPHINGO391</strain>
    </source>
</reference>
<comment type="function">
    <text evidence="7">Responsible for the coupling of flagellin expression to flagellar assembly by preventing expression of the flagellin genes when a component of the middle class of proteins is defective. It negatively regulates flagellar genes by inhibiting the activity of FliA by directly binding to FliA.</text>
</comment>
<dbReference type="GO" id="GO:0044781">
    <property type="term" value="P:bacterial-type flagellum organization"/>
    <property type="evidence" value="ECO:0007669"/>
    <property type="project" value="UniProtKB-KW"/>
</dbReference>
<feature type="region of interest" description="Disordered" evidence="9">
    <location>
        <begin position="23"/>
        <end position="44"/>
    </location>
</feature>
<accession>A0A5E8AIT2</accession>
<evidence type="ECO:0000256" key="7">
    <source>
        <dbReference type="ARBA" id="ARBA00024739"/>
    </source>
</evidence>
<gene>
    <name evidence="11" type="ORF">C8J26_0610</name>
    <name evidence="12" type="ORF">SPHINGO391_510020</name>
</gene>
<dbReference type="InterPro" id="IPR031316">
    <property type="entry name" value="FlgM_C"/>
</dbReference>
<dbReference type="Proteomes" id="UP000326857">
    <property type="component" value="Unassembled WGS sequence"/>
</dbReference>
<evidence type="ECO:0000313" key="12">
    <source>
        <dbReference type="EMBL" id="VVT28921.1"/>
    </source>
</evidence>
<dbReference type="Proteomes" id="UP000244189">
    <property type="component" value="Unassembled WGS sequence"/>
</dbReference>
<feature type="domain" description="Anti-sigma-28 factor FlgM C-terminal" evidence="10">
    <location>
        <begin position="52"/>
        <end position="92"/>
    </location>
</feature>
<dbReference type="NCBIfam" id="TIGR03824">
    <property type="entry name" value="FlgM_jcvi"/>
    <property type="match status" value="1"/>
</dbReference>
<evidence type="ECO:0000259" key="10">
    <source>
        <dbReference type="Pfam" id="PF04316"/>
    </source>
</evidence>
<evidence type="ECO:0000256" key="1">
    <source>
        <dbReference type="ARBA" id="ARBA00005322"/>
    </source>
</evidence>
<keyword evidence="5" id="KW-0805">Transcription regulation</keyword>
<evidence type="ECO:0000256" key="4">
    <source>
        <dbReference type="ARBA" id="ARBA00022795"/>
    </source>
</evidence>
<keyword evidence="4" id="KW-1005">Bacterial flagellum biogenesis</keyword>
<sequence length="104" mass="10624">MVDSIGAKPSVAGDRSVARIAAATPTTAVQTPVQPQAAPASSQPSVLSDSLALAKTMASAPPVNESRVAEIKKAIASNTFPILPATIADRLMALKLSWKSNETA</sequence>
<evidence type="ECO:0000313" key="11">
    <source>
        <dbReference type="EMBL" id="PTQ62331.1"/>
    </source>
</evidence>
<evidence type="ECO:0000313" key="14">
    <source>
        <dbReference type="Proteomes" id="UP000326857"/>
    </source>
</evidence>
<reference evidence="11 13" key="1">
    <citation type="submission" date="2018-04" db="EMBL/GenBank/DDBJ databases">
        <title>Genomic Encyclopedia of Type Strains, Phase III (KMG-III): the genomes of soil and plant-associated and newly described type strains.</title>
        <authorList>
            <person name="Whitman W."/>
        </authorList>
    </citation>
    <scope>NUCLEOTIDE SEQUENCE [LARGE SCALE GENOMIC DNA]</scope>
    <source>
        <strain evidence="11 13">MA101b</strain>
    </source>
</reference>
<keyword evidence="3" id="KW-0678">Repressor</keyword>
<protein>
    <recommendedName>
        <fullName evidence="2">Negative regulator of flagellin synthesis</fullName>
    </recommendedName>
    <alternativeName>
        <fullName evidence="8">Anti-sigma-28 factor</fullName>
    </alternativeName>
</protein>
<evidence type="ECO:0000256" key="3">
    <source>
        <dbReference type="ARBA" id="ARBA00022491"/>
    </source>
</evidence>
<evidence type="ECO:0000256" key="2">
    <source>
        <dbReference type="ARBA" id="ARBA00017823"/>
    </source>
</evidence>
<evidence type="ECO:0000256" key="8">
    <source>
        <dbReference type="ARBA" id="ARBA00030117"/>
    </source>
</evidence>
<evidence type="ECO:0000256" key="9">
    <source>
        <dbReference type="SAM" id="MobiDB-lite"/>
    </source>
</evidence>
<proteinExistence type="inferred from homology"/>
<dbReference type="EMBL" id="QAOG01000001">
    <property type="protein sequence ID" value="PTQ62331.1"/>
    <property type="molecule type" value="Genomic_DNA"/>
</dbReference>